<dbReference type="PANTHER" id="PTHR48079:SF6">
    <property type="entry name" value="NAD(P)-BINDING DOMAIN-CONTAINING PROTEIN-RELATED"/>
    <property type="match status" value="1"/>
</dbReference>
<dbReference type="VEuPathDB" id="FungiDB:SPBR_07435"/>
<gene>
    <name evidence="2" type="ORF">SPBR_07435</name>
</gene>
<sequence length="368" mass="39051">MAPKIFITGATGYIGGDAFHVLQKTHPEYDYTLLVRSQTKVDAVSKAYPDAKNVHYVIGDNASADAISAAAAAADVVLHTGNSADDIPSAKAIIAGLVKGHTASKPAAYIHISGTGILTWYDLDNKRYGQPPLPEQTYNDYDGVETLVTGLPDTAMHRDVDLVVQAAAREHSDVLRVAIVSPPTIYGAGRGPDNWRSIQVPTLAEYVLKEGYAPYAEGSGETVWDNVHVHDLSNLLVSLVEAGLDPTKYGSAAAGNDKAPGGIFGVYAYYFARAATHKLADAARWVAAAAADQKLVPNAAAKPTPVPVFTSKDVPGIPAINLTWALNSHGEAERAHKLLGWTPTSRSLQDDVPQQVADEAKRLGISPK</sequence>
<dbReference type="InterPro" id="IPR016040">
    <property type="entry name" value="NAD(P)-bd_dom"/>
</dbReference>
<dbReference type="AlphaFoldDB" id="A0A0C2ITA9"/>
<accession>A0A0C2ITA9</accession>
<dbReference type="Pfam" id="PF13460">
    <property type="entry name" value="NAD_binding_10"/>
    <property type="match status" value="1"/>
</dbReference>
<dbReference type="RefSeq" id="XP_040616262.1">
    <property type="nucleotide sequence ID" value="XM_040765689.1"/>
</dbReference>
<evidence type="ECO:0000313" key="2">
    <source>
        <dbReference type="EMBL" id="KIH88252.1"/>
    </source>
</evidence>
<dbReference type="GO" id="GO:0005737">
    <property type="term" value="C:cytoplasm"/>
    <property type="evidence" value="ECO:0007669"/>
    <property type="project" value="TreeGrafter"/>
</dbReference>
<dbReference type="OrthoDB" id="2130169at2759"/>
<keyword evidence="3" id="KW-1185">Reference proteome</keyword>
<dbReference type="EMBL" id="AWTV01000009">
    <property type="protein sequence ID" value="KIH88252.1"/>
    <property type="molecule type" value="Genomic_DNA"/>
</dbReference>
<dbReference type="Proteomes" id="UP000031575">
    <property type="component" value="Unassembled WGS sequence"/>
</dbReference>
<evidence type="ECO:0000259" key="1">
    <source>
        <dbReference type="Pfam" id="PF13460"/>
    </source>
</evidence>
<dbReference type="GO" id="GO:0004029">
    <property type="term" value="F:aldehyde dehydrogenase (NAD+) activity"/>
    <property type="evidence" value="ECO:0007669"/>
    <property type="project" value="TreeGrafter"/>
</dbReference>
<proteinExistence type="predicted"/>
<dbReference type="Gene3D" id="3.40.50.720">
    <property type="entry name" value="NAD(P)-binding Rossmann-like Domain"/>
    <property type="match status" value="1"/>
</dbReference>
<dbReference type="SUPFAM" id="SSF51735">
    <property type="entry name" value="NAD(P)-binding Rossmann-fold domains"/>
    <property type="match status" value="1"/>
</dbReference>
<protein>
    <recommendedName>
        <fullName evidence="1">NAD(P)-binding domain-containing protein</fullName>
    </recommendedName>
</protein>
<reference evidence="2 3" key="1">
    <citation type="journal article" date="2014" name="BMC Genomics">
        <title>Comparative genomics of the major fungal agents of human and animal Sporotrichosis: Sporothrix schenckii and Sporothrix brasiliensis.</title>
        <authorList>
            <person name="Teixeira M.M."/>
            <person name="de Almeida L.G."/>
            <person name="Kubitschek-Barreira P."/>
            <person name="Alves F.L."/>
            <person name="Kioshima E.S."/>
            <person name="Abadio A.K."/>
            <person name="Fernandes L."/>
            <person name="Derengowski L.S."/>
            <person name="Ferreira K.S."/>
            <person name="Souza R.C."/>
            <person name="Ruiz J.C."/>
            <person name="de Andrade N.C."/>
            <person name="Paes H.C."/>
            <person name="Nicola A.M."/>
            <person name="Albuquerque P."/>
            <person name="Gerber A.L."/>
            <person name="Martins V.P."/>
            <person name="Peconick L.D."/>
            <person name="Neto A.V."/>
            <person name="Chaucanez C.B."/>
            <person name="Silva P.A."/>
            <person name="Cunha O.L."/>
            <person name="de Oliveira F.F."/>
            <person name="dos Santos T.C."/>
            <person name="Barros A.L."/>
            <person name="Soares M.A."/>
            <person name="de Oliveira L.M."/>
            <person name="Marini M.M."/>
            <person name="Villalobos-Duno H."/>
            <person name="Cunha M.M."/>
            <person name="de Hoog S."/>
            <person name="da Silveira J.F."/>
            <person name="Henrissat B."/>
            <person name="Nino-Vega G.A."/>
            <person name="Cisalpino P.S."/>
            <person name="Mora-Montes H.M."/>
            <person name="Almeida S.R."/>
            <person name="Stajich J.E."/>
            <person name="Lopes-Bezerra L.M."/>
            <person name="Vasconcelos A.T."/>
            <person name="Felipe M.S."/>
        </authorList>
    </citation>
    <scope>NUCLEOTIDE SEQUENCE [LARGE SCALE GENOMIC DNA]</scope>
    <source>
        <strain evidence="2 3">5110</strain>
    </source>
</reference>
<dbReference type="InterPro" id="IPR036291">
    <property type="entry name" value="NAD(P)-bd_dom_sf"/>
</dbReference>
<feature type="domain" description="NAD(P)-binding" evidence="1">
    <location>
        <begin position="9"/>
        <end position="117"/>
    </location>
</feature>
<organism evidence="2 3">
    <name type="scientific">Sporothrix brasiliensis 5110</name>
    <dbReference type="NCBI Taxonomy" id="1398154"/>
    <lineage>
        <taxon>Eukaryota</taxon>
        <taxon>Fungi</taxon>
        <taxon>Dikarya</taxon>
        <taxon>Ascomycota</taxon>
        <taxon>Pezizomycotina</taxon>
        <taxon>Sordariomycetes</taxon>
        <taxon>Sordariomycetidae</taxon>
        <taxon>Ophiostomatales</taxon>
        <taxon>Ophiostomataceae</taxon>
        <taxon>Sporothrix</taxon>
    </lineage>
</organism>
<dbReference type="HOGENOM" id="CLU_007383_12_2_1"/>
<name>A0A0C2ITA9_9PEZI</name>
<dbReference type="InterPro" id="IPR051783">
    <property type="entry name" value="NAD(P)-dependent_oxidoreduct"/>
</dbReference>
<dbReference type="PANTHER" id="PTHR48079">
    <property type="entry name" value="PROTEIN YEEZ"/>
    <property type="match status" value="1"/>
</dbReference>
<comment type="caution">
    <text evidence="2">The sequence shown here is derived from an EMBL/GenBank/DDBJ whole genome shotgun (WGS) entry which is preliminary data.</text>
</comment>
<dbReference type="GeneID" id="63680610"/>
<evidence type="ECO:0000313" key="3">
    <source>
        <dbReference type="Proteomes" id="UP000031575"/>
    </source>
</evidence>